<dbReference type="InterPro" id="IPR035421">
    <property type="entry name" value="Terminase_6C"/>
</dbReference>
<dbReference type="Proteomes" id="UP000253891">
    <property type="component" value="Unassembled WGS sequence"/>
</dbReference>
<dbReference type="Gene3D" id="3.30.420.280">
    <property type="match status" value="1"/>
</dbReference>
<dbReference type="AlphaFoldDB" id="A0A0K8MH97"/>
<evidence type="ECO:0000313" key="3">
    <source>
        <dbReference type="EMBL" id="GAO99842.1"/>
    </source>
</evidence>
<dbReference type="Pfam" id="PF03237">
    <property type="entry name" value="Terminase_6N"/>
    <property type="match status" value="1"/>
</dbReference>
<organism evidence="3 4">
    <name type="scientific">Fructobacillus ficulneus</name>
    <dbReference type="NCBI Taxonomy" id="157463"/>
    <lineage>
        <taxon>Bacteria</taxon>
        <taxon>Bacillati</taxon>
        <taxon>Bacillota</taxon>
        <taxon>Bacilli</taxon>
        <taxon>Lactobacillales</taxon>
        <taxon>Lactobacillaceae</taxon>
        <taxon>Fructobacillus</taxon>
    </lineage>
</organism>
<name>A0A0K8MH97_9LACO</name>
<feature type="domain" description="Terminase large subunit gp17-like C-terminal" evidence="2">
    <location>
        <begin position="250"/>
        <end position="388"/>
    </location>
</feature>
<evidence type="ECO:0000256" key="1">
    <source>
        <dbReference type="ARBA" id="ARBA00022612"/>
    </source>
</evidence>
<dbReference type="Pfam" id="PF17289">
    <property type="entry name" value="Terminase_6C"/>
    <property type="match status" value="1"/>
</dbReference>
<evidence type="ECO:0000313" key="4">
    <source>
        <dbReference type="Proteomes" id="UP000253891"/>
    </source>
</evidence>
<sequence length="413" mass="46774">MKLTAKQKYVVSDVNRIMDDLKLLIIYGAKRSGKTFLNNLLFIMMIANAKRNANEVGVENPQYILAGYTLSNIQRNIIAELNNMGIKIKTDRYNGFDLMGVHVVQTSTGSVGGIGRIRGMTAFGAYINEASLCNQEAFNEIRSRCSGKGAVVICDTNPDNPEHWLLKDYIEKSGHDGIQAYHFTFDDNEMLDEGYKKNFKATVPKGVFYDRDILGLWVSGEGAVYGEFDKDTMTISKQQAFDDTYERFIVGVDWGFNHPTAFAVMGYKNGKYTLMEEHVANKKPIDHWINVAKDIQSRFGNIIFYCDTANPEHIHDLKQSGIRAVFADKNVSNGIEAVAEKIHNNKFNVVYDDCPTFRSEIYRYVWGKNGDVVKENDHLMDAIRYVIYNDKLAIEKGKSTMSIDDLSKLKGYI</sequence>
<evidence type="ECO:0000259" key="2">
    <source>
        <dbReference type="Pfam" id="PF17289"/>
    </source>
</evidence>
<dbReference type="EMBL" id="DF968001">
    <property type="protein sequence ID" value="GAO99842.1"/>
    <property type="molecule type" value="Genomic_DNA"/>
</dbReference>
<dbReference type="RefSeq" id="WP_061993223.1">
    <property type="nucleotide sequence ID" value="NZ_DF968001.1"/>
</dbReference>
<dbReference type="InterPro" id="IPR006437">
    <property type="entry name" value="Phage_terminase_lsu"/>
</dbReference>
<dbReference type="InterPro" id="IPR027417">
    <property type="entry name" value="P-loop_NTPase"/>
</dbReference>
<dbReference type="STRING" id="157463.GCA_001047075_00753"/>
<accession>A0A0K8MH97</accession>
<protein>
    <submittedName>
        <fullName evidence="3">PBSX family phage terminase, large subunit</fullName>
    </submittedName>
</protein>
<reference evidence="3 4" key="1">
    <citation type="journal article" date="2015" name="BMC Genomics">
        <title>Comparative genomics of Fructobacillus spp. and Leuconostoc spp. reveals niche-specific evolution of Fructobacillus spp.</title>
        <authorList>
            <person name="Endo A."/>
            <person name="Tanizawa Y."/>
            <person name="Tanaka N."/>
            <person name="Maeno S."/>
            <person name="Kumar H."/>
            <person name="Shiwa Y."/>
            <person name="Okada S."/>
            <person name="Yoshikawa H."/>
            <person name="Dicks L."/>
            <person name="Nakagawa J."/>
            <person name="Arita M."/>
        </authorList>
    </citation>
    <scope>NUCLEOTIDE SEQUENCE [LARGE SCALE GENOMIC DNA]</scope>
    <source>
        <strain evidence="3 4">JCM 12225</strain>
    </source>
</reference>
<dbReference type="OrthoDB" id="4498710at2"/>
<proteinExistence type="predicted"/>
<keyword evidence="4" id="KW-1185">Reference proteome</keyword>
<keyword evidence="1" id="KW-1188">Viral release from host cell</keyword>
<dbReference type="NCBIfam" id="TIGR01547">
    <property type="entry name" value="phage_term_2"/>
    <property type="match status" value="1"/>
</dbReference>
<dbReference type="Gene3D" id="3.40.50.300">
    <property type="entry name" value="P-loop containing nucleotide triphosphate hydrolases"/>
    <property type="match status" value="1"/>
</dbReference>
<gene>
    <name evidence="3" type="ORF">FFIC_241170</name>
</gene>